<dbReference type="GO" id="GO:0033573">
    <property type="term" value="C:high-affinity iron permease complex"/>
    <property type="evidence" value="ECO:0007669"/>
    <property type="project" value="InterPro"/>
</dbReference>
<evidence type="ECO:0000313" key="8">
    <source>
        <dbReference type="Proteomes" id="UP000277007"/>
    </source>
</evidence>
<reference evidence="7 8" key="1">
    <citation type="submission" date="2018-12" db="EMBL/GenBank/DDBJ databases">
        <authorList>
            <person name="Yang Y."/>
        </authorList>
    </citation>
    <scope>NUCLEOTIDE SEQUENCE [LARGE SCALE GENOMIC DNA]</scope>
    <source>
        <strain evidence="7 8">L-25-5w-1</strain>
    </source>
</reference>
<evidence type="ECO:0000256" key="2">
    <source>
        <dbReference type="ARBA" id="ARBA00008333"/>
    </source>
</evidence>
<dbReference type="Proteomes" id="UP000277007">
    <property type="component" value="Unassembled WGS sequence"/>
</dbReference>
<keyword evidence="3 6" id="KW-0812">Transmembrane</keyword>
<dbReference type="RefSeq" id="WP_126612435.1">
    <property type="nucleotide sequence ID" value="NZ_JBHUCY010000010.1"/>
</dbReference>
<evidence type="ECO:0000256" key="1">
    <source>
        <dbReference type="ARBA" id="ARBA00004141"/>
    </source>
</evidence>
<evidence type="ECO:0000256" key="3">
    <source>
        <dbReference type="ARBA" id="ARBA00022692"/>
    </source>
</evidence>
<protein>
    <submittedName>
        <fullName evidence="7">Iron permease</fullName>
    </submittedName>
</protein>
<proteinExistence type="inferred from homology"/>
<sequence>MLASLIIVFREVLEAGLIVGIVLAATEGVAGRGRWVTMGIAAGILGSCVVAWFADAISGLFADTGQELFNAGVLLVAVAMLAWHNAWMAQHGREIARDMAAVGRAVSSGERSLAALAVVIGVAVLREGAEVVLFLTGILASEEGGVGTVLAGGLGGVALGALMSGLMYVGLLRIPTRHLFRVTTWLLTLLAAGMAATAVSFLAQAGVLERGGAILWDSSGLLRDKSVIGQALHVLIGYTDRPTEAQLLAYLATVAAILGLTRLAAGSAQPVRRAANPAE</sequence>
<feature type="transmembrane region" description="Helical" evidence="6">
    <location>
        <begin position="113"/>
        <end position="140"/>
    </location>
</feature>
<dbReference type="PANTHER" id="PTHR31632">
    <property type="entry name" value="IRON TRANSPORTER FTH1"/>
    <property type="match status" value="1"/>
</dbReference>
<feature type="transmembrane region" description="Helical" evidence="6">
    <location>
        <begin position="146"/>
        <end position="172"/>
    </location>
</feature>
<feature type="transmembrane region" description="Helical" evidence="6">
    <location>
        <begin position="247"/>
        <end position="265"/>
    </location>
</feature>
<dbReference type="InterPro" id="IPR004923">
    <property type="entry name" value="FTR1/Fip1/EfeU"/>
</dbReference>
<organism evidence="7 8">
    <name type="scientific">Azospirillum griseum</name>
    <dbReference type="NCBI Taxonomy" id="2496639"/>
    <lineage>
        <taxon>Bacteria</taxon>
        <taxon>Pseudomonadati</taxon>
        <taxon>Pseudomonadota</taxon>
        <taxon>Alphaproteobacteria</taxon>
        <taxon>Rhodospirillales</taxon>
        <taxon>Azospirillaceae</taxon>
        <taxon>Azospirillum</taxon>
    </lineage>
</organism>
<evidence type="ECO:0000256" key="4">
    <source>
        <dbReference type="ARBA" id="ARBA00022989"/>
    </source>
</evidence>
<name>A0A431VN12_9PROT</name>
<keyword evidence="8" id="KW-1185">Reference proteome</keyword>
<comment type="similarity">
    <text evidence="2">Belongs to the oxidase-dependent Fe transporter (OFeT) (TC 9.A.10.1) family.</text>
</comment>
<keyword evidence="4 6" id="KW-1133">Transmembrane helix</keyword>
<dbReference type="OrthoDB" id="7260758at2"/>
<feature type="transmembrane region" description="Helical" evidence="6">
    <location>
        <begin position="38"/>
        <end position="62"/>
    </location>
</feature>
<feature type="transmembrane region" description="Helical" evidence="6">
    <location>
        <begin position="184"/>
        <end position="207"/>
    </location>
</feature>
<comment type="caution">
    <text evidence="7">The sequence shown here is derived from an EMBL/GenBank/DDBJ whole genome shotgun (WGS) entry which is preliminary data.</text>
</comment>
<gene>
    <name evidence="7" type="ORF">EJ903_04310</name>
</gene>
<dbReference type="GO" id="GO:0015093">
    <property type="term" value="F:ferrous iron transmembrane transporter activity"/>
    <property type="evidence" value="ECO:0007669"/>
    <property type="project" value="TreeGrafter"/>
</dbReference>
<dbReference type="Pfam" id="PF03239">
    <property type="entry name" value="FTR1"/>
    <property type="match status" value="1"/>
</dbReference>
<comment type="subcellular location">
    <subcellularLocation>
        <location evidence="1">Membrane</location>
        <topology evidence="1">Multi-pass membrane protein</topology>
    </subcellularLocation>
</comment>
<feature type="transmembrane region" description="Helical" evidence="6">
    <location>
        <begin position="68"/>
        <end position="87"/>
    </location>
</feature>
<evidence type="ECO:0000256" key="6">
    <source>
        <dbReference type="SAM" id="Phobius"/>
    </source>
</evidence>
<evidence type="ECO:0000313" key="7">
    <source>
        <dbReference type="EMBL" id="RTR23746.1"/>
    </source>
</evidence>
<keyword evidence="5 6" id="KW-0472">Membrane</keyword>
<dbReference type="AlphaFoldDB" id="A0A431VN12"/>
<evidence type="ECO:0000256" key="5">
    <source>
        <dbReference type="ARBA" id="ARBA00023136"/>
    </source>
</evidence>
<feature type="transmembrane region" description="Helical" evidence="6">
    <location>
        <begin position="6"/>
        <end position="26"/>
    </location>
</feature>
<dbReference type="EMBL" id="RXMA01000002">
    <property type="protein sequence ID" value="RTR23746.1"/>
    <property type="molecule type" value="Genomic_DNA"/>
</dbReference>
<accession>A0A431VN12</accession>
<dbReference type="PANTHER" id="PTHR31632:SF2">
    <property type="entry name" value="PLASMA MEMBRANE IRON PERMEASE"/>
    <property type="match status" value="1"/>
</dbReference>